<reference evidence="8" key="1">
    <citation type="journal article" date="2019" name="Int. J. Syst. Evol. Microbiol.">
        <title>The Global Catalogue of Microorganisms (GCM) 10K type strain sequencing project: providing services to taxonomists for standard genome sequencing and annotation.</title>
        <authorList>
            <consortium name="The Broad Institute Genomics Platform"/>
            <consortium name="The Broad Institute Genome Sequencing Center for Infectious Disease"/>
            <person name="Wu L."/>
            <person name="Ma J."/>
        </authorList>
    </citation>
    <scope>NUCLEOTIDE SEQUENCE [LARGE SCALE GENOMIC DNA]</scope>
    <source>
        <strain evidence="8">JCM 18015</strain>
    </source>
</reference>
<evidence type="ECO:0000259" key="6">
    <source>
        <dbReference type="Pfam" id="PF00590"/>
    </source>
</evidence>
<comment type="caution">
    <text evidence="7">The sequence shown here is derived from an EMBL/GenBank/DDBJ whole genome shotgun (WGS) entry which is preliminary data.</text>
</comment>
<dbReference type="InterPro" id="IPR050714">
    <property type="entry name" value="Cobalamin_biosynth_MTase"/>
</dbReference>
<dbReference type="EMBL" id="BAABHW010000001">
    <property type="protein sequence ID" value="GAA5069221.1"/>
    <property type="molecule type" value="Genomic_DNA"/>
</dbReference>
<dbReference type="CDD" id="cd11644">
    <property type="entry name" value="Precorrin-6Y-MT"/>
    <property type="match status" value="1"/>
</dbReference>
<dbReference type="InterPro" id="IPR035996">
    <property type="entry name" value="4pyrrol_Methylase_sf"/>
</dbReference>
<gene>
    <name evidence="7" type="ORF">GCM10023209_10760</name>
</gene>
<protein>
    <submittedName>
        <fullName evidence="7">Bifunctional cobalt-precorrin-7 (C(5))-methyltransferase/cobalt-precorrin-6B (C(15))-methyltransferase</fullName>
    </submittedName>
</protein>
<dbReference type="Proteomes" id="UP001499910">
    <property type="component" value="Unassembled WGS sequence"/>
</dbReference>
<evidence type="ECO:0000313" key="7">
    <source>
        <dbReference type="EMBL" id="GAA5069221.1"/>
    </source>
</evidence>
<evidence type="ECO:0000256" key="5">
    <source>
        <dbReference type="ARBA" id="ARBA00022691"/>
    </source>
</evidence>
<dbReference type="InterPro" id="IPR006365">
    <property type="entry name" value="Cbl_synth_CobL"/>
</dbReference>
<keyword evidence="8" id="KW-1185">Reference proteome</keyword>
<organism evidence="7 8">
    <name type="scientific">[Roseibacterium] beibuensis</name>
    <dbReference type="NCBI Taxonomy" id="1193142"/>
    <lineage>
        <taxon>Bacteria</taxon>
        <taxon>Pseudomonadati</taxon>
        <taxon>Pseudomonadota</taxon>
        <taxon>Alphaproteobacteria</taxon>
        <taxon>Rhodobacterales</taxon>
        <taxon>Roseobacteraceae</taxon>
        <taxon>Roseicyclus</taxon>
    </lineage>
</organism>
<evidence type="ECO:0000313" key="8">
    <source>
        <dbReference type="Proteomes" id="UP001499910"/>
    </source>
</evidence>
<dbReference type="PANTHER" id="PTHR43182">
    <property type="entry name" value="COBALT-PRECORRIN-6B C(15)-METHYLTRANSFERASE (DECARBOXYLATING)"/>
    <property type="match status" value="1"/>
</dbReference>
<dbReference type="NCBIfam" id="TIGR02467">
    <property type="entry name" value="CbiE"/>
    <property type="match status" value="1"/>
</dbReference>
<accession>A0ABP9L528</accession>
<dbReference type="InterPro" id="IPR014777">
    <property type="entry name" value="4pyrrole_Mease_sub1"/>
</dbReference>
<dbReference type="PIRSF" id="PIRSF036428">
    <property type="entry name" value="CobL"/>
    <property type="match status" value="1"/>
</dbReference>
<keyword evidence="3" id="KW-0489">Methyltransferase</keyword>
<dbReference type="NCBIfam" id="TIGR02469">
    <property type="entry name" value="CbiT"/>
    <property type="match status" value="1"/>
</dbReference>
<keyword evidence="2" id="KW-0169">Cobalamin biosynthesis</keyword>
<sequence length="399" mass="42179">MAEAPWLTIVGLGEDGPDGLPPASRRALDAAEVVMGARRHLALLGDLAAETIEWPVPFADGLPILMRLRGRRVVVLASGDPFWFGAGAVIARKLDRDEWRAVPGPSSFSLAAARLGWPLERTFCLGLHAAPLSRLKPHLAPGVRAIVLLRDGESVMDLARYLAEEGFGASDLTVMEALGGPRERLTEAKAETLTDAGFVHPVAVAVEVAGEGAPLPCASGLADDVFDSDGQITKRPVRALALSALAPRPFETLWDIGGGSGSVAIEWLLSHPTTEAISIEARSDRAARIRNNADRLGVDRLQIVEGEAPTALDGLPLPQAVFIGGGLSNDLLIDLTTRLAPGTRLVAHAVTLESEALLTGWSGRLGGTLLRIALSEAAPLGPKRGWKSAYPVVQWQVVL</sequence>
<dbReference type="SUPFAM" id="SSF53335">
    <property type="entry name" value="S-adenosyl-L-methionine-dependent methyltransferases"/>
    <property type="match status" value="1"/>
</dbReference>
<evidence type="ECO:0000256" key="2">
    <source>
        <dbReference type="ARBA" id="ARBA00022573"/>
    </source>
</evidence>
<feature type="domain" description="Tetrapyrrole methylase" evidence="6">
    <location>
        <begin position="7"/>
        <end position="193"/>
    </location>
</feature>
<dbReference type="SUPFAM" id="SSF53790">
    <property type="entry name" value="Tetrapyrrole methylase"/>
    <property type="match status" value="1"/>
</dbReference>
<comment type="pathway">
    <text evidence="1">Cofactor biosynthesis; adenosylcobalamin biosynthesis.</text>
</comment>
<dbReference type="InterPro" id="IPR000878">
    <property type="entry name" value="4pyrrol_Mease"/>
</dbReference>
<name>A0ABP9L528_9RHOB</name>
<keyword evidence="4" id="KW-0808">Transferase</keyword>
<dbReference type="Gene3D" id="3.40.50.150">
    <property type="entry name" value="Vaccinia Virus protein VP39"/>
    <property type="match status" value="1"/>
</dbReference>
<proteinExistence type="predicted"/>
<dbReference type="InterPro" id="IPR029063">
    <property type="entry name" value="SAM-dependent_MTases_sf"/>
</dbReference>
<dbReference type="Pfam" id="PF00590">
    <property type="entry name" value="TP_methylase"/>
    <property type="match status" value="1"/>
</dbReference>
<dbReference type="Gene3D" id="3.40.1010.10">
    <property type="entry name" value="Cobalt-precorrin-4 Transmethylase, Domain 1"/>
    <property type="match status" value="1"/>
</dbReference>
<keyword evidence="5" id="KW-0949">S-adenosyl-L-methionine</keyword>
<evidence type="ECO:0000256" key="3">
    <source>
        <dbReference type="ARBA" id="ARBA00022603"/>
    </source>
</evidence>
<dbReference type="InterPro" id="IPR012818">
    <property type="entry name" value="CbiE"/>
</dbReference>
<evidence type="ECO:0000256" key="1">
    <source>
        <dbReference type="ARBA" id="ARBA00004953"/>
    </source>
</evidence>
<dbReference type="InterPro" id="IPR014008">
    <property type="entry name" value="Cbl_synth_MTase_CbiT"/>
</dbReference>
<dbReference type="PANTHER" id="PTHR43182:SF1">
    <property type="entry name" value="COBALT-PRECORRIN-7 C(5)-METHYLTRANSFERASE"/>
    <property type="match status" value="1"/>
</dbReference>
<evidence type="ECO:0000256" key="4">
    <source>
        <dbReference type="ARBA" id="ARBA00022679"/>
    </source>
</evidence>
<dbReference type="RefSeq" id="WP_259546240.1">
    <property type="nucleotide sequence ID" value="NZ_BAABHW010000001.1"/>
</dbReference>